<feature type="region of interest" description="Disordered" evidence="5">
    <location>
        <begin position="289"/>
        <end position="314"/>
    </location>
</feature>
<evidence type="ECO:0000256" key="3">
    <source>
        <dbReference type="ARBA" id="ARBA00022989"/>
    </source>
</evidence>
<feature type="region of interest" description="Disordered" evidence="5">
    <location>
        <begin position="328"/>
        <end position="495"/>
    </location>
</feature>
<feature type="region of interest" description="Disordered" evidence="5">
    <location>
        <begin position="1258"/>
        <end position="1344"/>
    </location>
</feature>
<organism evidence="7 8">
    <name type="scientific">Xylaria multiplex</name>
    <dbReference type="NCBI Taxonomy" id="323545"/>
    <lineage>
        <taxon>Eukaryota</taxon>
        <taxon>Fungi</taxon>
        <taxon>Dikarya</taxon>
        <taxon>Ascomycota</taxon>
        <taxon>Pezizomycotina</taxon>
        <taxon>Sordariomycetes</taxon>
        <taxon>Xylariomycetidae</taxon>
        <taxon>Xylariales</taxon>
        <taxon>Xylariaceae</taxon>
        <taxon>Xylaria</taxon>
    </lineage>
</organism>
<feature type="region of interest" description="Disordered" evidence="5">
    <location>
        <begin position="1200"/>
        <end position="1228"/>
    </location>
</feature>
<feature type="region of interest" description="Disordered" evidence="5">
    <location>
        <begin position="959"/>
        <end position="985"/>
    </location>
</feature>
<dbReference type="PANTHER" id="PTHR28293">
    <property type="entry name" value="NUCLEAR RIM PROTEIN 1"/>
    <property type="match status" value="1"/>
</dbReference>
<keyword evidence="4 6" id="KW-0472">Membrane</keyword>
<dbReference type="OrthoDB" id="3439820at2759"/>
<evidence type="ECO:0000256" key="5">
    <source>
        <dbReference type="SAM" id="MobiDB-lite"/>
    </source>
</evidence>
<evidence type="ECO:0000256" key="2">
    <source>
        <dbReference type="ARBA" id="ARBA00022692"/>
    </source>
</evidence>
<protein>
    <submittedName>
        <fullName evidence="7">Uncharacterized protein</fullName>
    </submittedName>
</protein>
<feature type="transmembrane region" description="Helical" evidence="6">
    <location>
        <begin position="79"/>
        <end position="101"/>
    </location>
</feature>
<dbReference type="Proteomes" id="UP000481858">
    <property type="component" value="Unassembled WGS sequence"/>
</dbReference>
<accession>A0A7C8MZV4</accession>
<comment type="subcellular location">
    <subcellularLocation>
        <location evidence="1">Endomembrane system</location>
        <topology evidence="1">Multi-pass membrane protein</topology>
    </subcellularLocation>
</comment>
<feature type="compositionally biased region" description="Polar residues" evidence="5">
    <location>
        <begin position="1204"/>
        <end position="1219"/>
    </location>
</feature>
<evidence type="ECO:0000313" key="7">
    <source>
        <dbReference type="EMBL" id="KAF2973571.1"/>
    </source>
</evidence>
<comment type="caution">
    <text evidence="7">The sequence shown here is derived from an EMBL/GenBank/DDBJ whole genome shotgun (WGS) entry which is preliminary data.</text>
</comment>
<evidence type="ECO:0000256" key="1">
    <source>
        <dbReference type="ARBA" id="ARBA00004127"/>
    </source>
</evidence>
<keyword evidence="3 6" id="KW-1133">Transmembrane helix</keyword>
<dbReference type="EMBL" id="WUBL01000001">
    <property type="protein sequence ID" value="KAF2973571.1"/>
    <property type="molecule type" value="Genomic_DNA"/>
</dbReference>
<dbReference type="GO" id="GO:0012505">
    <property type="term" value="C:endomembrane system"/>
    <property type="evidence" value="ECO:0007669"/>
    <property type="project" value="UniProtKB-SubCell"/>
</dbReference>
<evidence type="ECO:0000256" key="4">
    <source>
        <dbReference type="ARBA" id="ARBA00023136"/>
    </source>
</evidence>
<feature type="compositionally biased region" description="Polar residues" evidence="5">
    <location>
        <begin position="726"/>
        <end position="753"/>
    </location>
</feature>
<gene>
    <name evidence="7" type="ORF">GQX73_g64</name>
</gene>
<keyword evidence="2 6" id="KW-0812">Transmembrane</keyword>
<dbReference type="GO" id="GO:0043007">
    <property type="term" value="P:maintenance of rDNA"/>
    <property type="evidence" value="ECO:0007669"/>
    <property type="project" value="TreeGrafter"/>
</dbReference>
<feature type="transmembrane region" description="Helical" evidence="6">
    <location>
        <begin position="175"/>
        <end position="194"/>
    </location>
</feature>
<dbReference type="InParanoid" id="A0A7C8MZV4"/>
<feature type="compositionally biased region" description="Polar residues" evidence="5">
    <location>
        <begin position="1264"/>
        <end position="1274"/>
    </location>
</feature>
<feature type="region of interest" description="Disordered" evidence="5">
    <location>
        <begin position="726"/>
        <end position="757"/>
    </location>
</feature>
<feature type="transmembrane region" description="Helical" evidence="6">
    <location>
        <begin position="1372"/>
        <end position="1397"/>
    </location>
</feature>
<feature type="compositionally biased region" description="Polar residues" evidence="5">
    <location>
        <begin position="362"/>
        <end position="371"/>
    </location>
</feature>
<keyword evidence="8" id="KW-1185">Reference proteome</keyword>
<name>A0A7C8MZV4_9PEZI</name>
<dbReference type="Pfam" id="PF10332">
    <property type="entry name" value="DUF2418"/>
    <property type="match status" value="1"/>
</dbReference>
<dbReference type="GO" id="GO:0007096">
    <property type="term" value="P:regulation of exit from mitosis"/>
    <property type="evidence" value="ECO:0007669"/>
    <property type="project" value="TreeGrafter"/>
</dbReference>
<reference evidence="7 8" key="1">
    <citation type="submission" date="2019-12" db="EMBL/GenBank/DDBJ databases">
        <title>Draft genome sequence of the ascomycete Xylaria multiplex DSM 110363.</title>
        <authorList>
            <person name="Buettner E."/>
            <person name="Kellner H."/>
        </authorList>
    </citation>
    <scope>NUCLEOTIDE SEQUENCE [LARGE SCALE GENOMIC DNA]</scope>
    <source>
        <strain evidence="7 8">DSM 110363</strain>
    </source>
</reference>
<evidence type="ECO:0000313" key="8">
    <source>
        <dbReference type="Proteomes" id="UP000481858"/>
    </source>
</evidence>
<sequence length="1456" mass="162471">MPRLVRKRPLLERVKAMLNPMDFLLWLSEEIETHDWSSKTVGTQLGLAMNFAFLLARANSGGTRVEDPVFDDGASTAGWLAYLIGAVVWFLIGFSSVNAYYTMYRSRTYRLFEADVEKKPETPSARRVRVQSSPVSSSPLRLLADVMSSESAESRAHPDNTRDVWEISMWDPLPISLRLFCLFSPGHILVYMMFLPFAPLDARPSVTVFNCLVLQVILSVQLMLFQSRFSQQNKDSSVVQKEVMHEYDSKFVHPLMYPTVRDAGTQFSRDDFGNDAEFVEVGTPNVQLRRGFKTRPNPNYTKHIDPDNTGSNHKNNITNPALFTPTAVSRQSGQFSGDLRNRVLSTKPARRSTPGPTPLREGTSQSVAYTSTGTGGGGYLGVMNHPNSPLKKAPSLGDLEFRSPRNNGEMARLEQYQSSRRDRSPSPIKSPRKNMSMAKDANFPNSLPPRRRRTSFSGFFSRILPSHRAEQGGTTRSHDITDNSESAYIDLGMNPNDLTEWNLAQERRVEPLATEASTGSQNHRDHSWSIQRGRPRLRDDLAQPPQASQRAPSLDLIQPPNPPEPPGADISSQARHRKSRPITRDEIHNTLKAKEDTRRHRLSLKESGDWLGVQGADPYSGEFAVLTPTSTMSSETTPPSAKKRLAELSRRQTTAKIAYEQAKLEEEAEKEKVLLQKGQSRLEKMDHVKEELRRQQLDIPTWSQHKRRWSSAAEPDLSPIPQSIKSAKLESSSNEATNGSVRNFSRPSKSNGSLVMDEPKLVGLSANYENTEPSKHDHRKNRSTDTIIHKALPNIKFPGMSLKGTKVVYPSVLSDADDSPVREQNGEKHFLWRRRRRMSDPGKLRKRPNFLMINASAGRTQESLVSDSIEPPPPIPRLQLSQELKNHFPDLCIPDSHLHLVPYSERMVRMEKPLTTTNRDLSPVVPAGPTQGSYSEAQSKAALRIVTNLSACQGLQTGQPQAVSDTKGATATSFQSSSKGNTKYPPIYQRLMPTRTSSFQAKLTQAQASQVQIQNTSETRNHTGTNLPRTTGGSQSLCQGPTSQESTKTGTLDADIGINMSEHYETGQEGSVSTPTIIITGFGPDRQLLFEGTQQRLEPWKDEEGSAASCIVSTSEKEWSMTMSSRPTTPQSDLQSFVLARETLETDTTSTDLAMSGVDPEFPVQHFPAYDSHQAPQNVLMKRVSGKVEEVVAVSPLRHHEANQEQPTQAKEIKSNITSLPYRRRGNRVQVAHQRQAPKEHKETMIQEAAQIAMWRSRAKEVVTTRNHTPSRTPSPRMRGTRETSPAVPSRRSVRMPQGSGSGRGDADFPSFKIGFKDLQPPPQSEPQEPRHRNPGQVKEQTATGRQFGEEILEILGDTENGVSNENTEDGVAVMLASLFITVCMVLLGLAWAWWVMVKPAFDQRSELWRRRRSRESMWGDITVFAAAAAFCAAGALLLAVGIRTGFWVIVQILQL</sequence>
<feature type="region of interest" description="Disordered" evidence="5">
    <location>
        <begin position="1009"/>
        <end position="1050"/>
    </location>
</feature>
<proteinExistence type="predicted"/>
<feature type="region of interest" description="Disordered" evidence="5">
    <location>
        <begin position="512"/>
        <end position="586"/>
    </location>
</feature>
<feature type="transmembrane region" description="Helical" evidence="6">
    <location>
        <begin position="1418"/>
        <end position="1451"/>
    </location>
</feature>
<feature type="compositionally biased region" description="Polar residues" evidence="5">
    <location>
        <begin position="959"/>
        <end position="981"/>
    </location>
</feature>
<dbReference type="InterPro" id="IPR018819">
    <property type="entry name" value="Nur1/Mug154"/>
</dbReference>
<dbReference type="PANTHER" id="PTHR28293:SF1">
    <property type="entry name" value="NUCLEAR RIM PROTEIN 1"/>
    <property type="match status" value="1"/>
</dbReference>
<evidence type="ECO:0000256" key="6">
    <source>
        <dbReference type="SAM" id="Phobius"/>
    </source>
</evidence>